<dbReference type="GO" id="GO:0003964">
    <property type="term" value="F:RNA-directed DNA polymerase activity"/>
    <property type="evidence" value="ECO:0007669"/>
    <property type="project" value="UniProtKB-KW"/>
</dbReference>
<dbReference type="EMBL" id="QXFV01000682">
    <property type="protein sequence ID" value="KAE9030669.1"/>
    <property type="molecule type" value="Genomic_DNA"/>
</dbReference>
<dbReference type="PANTHER" id="PTHR42648">
    <property type="entry name" value="TRANSPOSASE, PUTATIVE-RELATED"/>
    <property type="match status" value="1"/>
</dbReference>
<evidence type="ECO:0000256" key="7">
    <source>
        <dbReference type="ARBA" id="ARBA00022918"/>
    </source>
</evidence>
<evidence type="ECO:0000256" key="4">
    <source>
        <dbReference type="ARBA" id="ARBA00022801"/>
    </source>
</evidence>
<dbReference type="InterPro" id="IPR013103">
    <property type="entry name" value="RVT_2"/>
</dbReference>
<dbReference type="GO" id="GO:0046872">
    <property type="term" value="F:metal ion binding"/>
    <property type="evidence" value="ECO:0007669"/>
    <property type="project" value="UniProtKB-KW"/>
</dbReference>
<dbReference type="PANTHER" id="PTHR42648:SF11">
    <property type="entry name" value="TRANSPOSON TY4-P GAG-POL POLYPROTEIN"/>
    <property type="match status" value="1"/>
</dbReference>
<keyword evidence="8" id="KW-0808">Transferase</keyword>
<protein>
    <recommendedName>
        <fullName evidence="12">Integrase catalytic domain-containing protein</fullName>
    </recommendedName>
</protein>
<comment type="caution">
    <text evidence="13">The sequence shown here is derived from an EMBL/GenBank/DDBJ whole genome shotgun (WGS) entry which is preliminary data.</text>
</comment>
<dbReference type="SUPFAM" id="SSF53098">
    <property type="entry name" value="Ribonuclease H-like"/>
    <property type="match status" value="1"/>
</dbReference>
<keyword evidence="6" id="KW-0229">DNA integration</keyword>
<evidence type="ECO:0000313" key="13">
    <source>
        <dbReference type="EMBL" id="KAE9030669.1"/>
    </source>
</evidence>
<evidence type="ECO:0000256" key="11">
    <source>
        <dbReference type="SAM" id="MobiDB-lite"/>
    </source>
</evidence>
<evidence type="ECO:0000256" key="1">
    <source>
        <dbReference type="ARBA" id="ARBA00022722"/>
    </source>
</evidence>
<evidence type="ECO:0000259" key="12">
    <source>
        <dbReference type="PROSITE" id="PS50994"/>
    </source>
</evidence>
<proteinExistence type="predicted"/>
<dbReference type="Proteomes" id="UP000429607">
    <property type="component" value="Unassembled WGS sequence"/>
</dbReference>
<dbReference type="GO" id="GO:0015074">
    <property type="term" value="P:DNA integration"/>
    <property type="evidence" value="ECO:0007669"/>
    <property type="project" value="UniProtKB-KW"/>
</dbReference>
<dbReference type="AlphaFoldDB" id="A0A6A3ME56"/>
<dbReference type="InterPro" id="IPR012337">
    <property type="entry name" value="RNaseH-like_sf"/>
</dbReference>
<reference evidence="13 14" key="1">
    <citation type="submission" date="2018-09" db="EMBL/GenBank/DDBJ databases">
        <title>Genomic investigation of the strawberry pathogen Phytophthora fragariae indicates pathogenicity is determined by transcriptional variation in three key races.</title>
        <authorList>
            <person name="Adams T.M."/>
            <person name="Armitage A.D."/>
            <person name="Sobczyk M.K."/>
            <person name="Bates H.J."/>
            <person name="Dunwell J.M."/>
            <person name="Nellist C.F."/>
            <person name="Harrison R.J."/>
        </authorList>
    </citation>
    <scope>NUCLEOTIDE SEQUENCE [LARGE SCALE GENOMIC DNA]</scope>
    <source>
        <strain evidence="13 14">SCRP249</strain>
    </source>
</reference>
<evidence type="ECO:0000256" key="3">
    <source>
        <dbReference type="ARBA" id="ARBA00022759"/>
    </source>
</evidence>
<dbReference type="GO" id="GO:0004519">
    <property type="term" value="F:endonuclease activity"/>
    <property type="evidence" value="ECO:0007669"/>
    <property type="project" value="UniProtKB-KW"/>
</dbReference>
<feature type="region of interest" description="Disordered" evidence="11">
    <location>
        <begin position="338"/>
        <end position="423"/>
    </location>
</feature>
<evidence type="ECO:0000256" key="9">
    <source>
        <dbReference type="ARBA" id="ARBA00023172"/>
    </source>
</evidence>
<dbReference type="GO" id="GO:0016787">
    <property type="term" value="F:hydrolase activity"/>
    <property type="evidence" value="ECO:0007669"/>
    <property type="project" value="UniProtKB-KW"/>
</dbReference>
<dbReference type="Pfam" id="PF00665">
    <property type="entry name" value="rve"/>
    <property type="match status" value="1"/>
</dbReference>
<dbReference type="Gene3D" id="3.30.420.10">
    <property type="entry name" value="Ribonuclease H-like superfamily/Ribonuclease H"/>
    <property type="match status" value="1"/>
</dbReference>
<dbReference type="InterPro" id="IPR001584">
    <property type="entry name" value="Integrase_cat-core"/>
</dbReference>
<evidence type="ECO:0000256" key="6">
    <source>
        <dbReference type="ARBA" id="ARBA00022908"/>
    </source>
</evidence>
<dbReference type="InterPro" id="IPR039537">
    <property type="entry name" value="Retrotran_Ty1/copia-like"/>
</dbReference>
<keyword evidence="10" id="KW-0511">Multifunctional enzyme</keyword>
<gene>
    <name evidence="13" type="ORF">PR001_g11190</name>
</gene>
<keyword evidence="8" id="KW-0548">Nucleotidyltransferase</keyword>
<name>A0A6A3ME56_9STRA</name>
<keyword evidence="4" id="KW-0378">Hydrolase</keyword>
<dbReference type="GO" id="GO:0003887">
    <property type="term" value="F:DNA-directed DNA polymerase activity"/>
    <property type="evidence" value="ECO:0007669"/>
    <property type="project" value="UniProtKB-KW"/>
</dbReference>
<sequence length="567" mass="64687">MLEQKVNFGINLSKNDLLSFECVPCSEAKMRRMTYKRDPRRRTQPLEKMSMDVCALDEPTASGDTMFLLLVDEATRFKWVFLLSKKGEAAGHVKTLLRRLKTKFKKWPIGLLHADQGGEFLAHELEGFCNDEGIEQQYTNGYSPQENAVVERNNGTAVMRARSLLRATMLPNLLWGEALLHSIYTLNRTPTKVLGFKSPYELLEGSIPDFASLRTWGCIVQMRIPPETRPSKAKLAYRTAMFLLLGYSVDTKGYKLMNLQSGAIRTCRLENSLFHEDFTCESEYVLHLVQNTFQGMIHPLAADLPIVHIKMDMESYAVDMDREQPPVGVSAEPAKVTPKRIDGHLPSVSGRIDQDNVAGEVHSDESTISESRPNARKRKPTSIASRVDTAVPGAVPIASTTGEHSTPSSPSEAPARRRRRPNERLRDYVVNHVMTQVLDIIIPASYKEARLSPQWIQWRAAMEEELRSLWSRQTWRLVRRTETNGAKVITCRWVYALKRDEHGCIKRYKARLVIHGFKQEFGVNFTETYAPVVRFESIRAAIYYAMQHGWDILQYDVKTEFLYGDLD</sequence>
<dbReference type="GO" id="GO:0003676">
    <property type="term" value="F:nucleic acid binding"/>
    <property type="evidence" value="ECO:0007669"/>
    <property type="project" value="InterPro"/>
</dbReference>
<keyword evidence="9" id="KW-0233">DNA recombination</keyword>
<accession>A0A6A3ME56</accession>
<keyword evidence="2" id="KW-0479">Metal-binding</keyword>
<organism evidence="13 14">
    <name type="scientific">Phytophthora rubi</name>
    <dbReference type="NCBI Taxonomy" id="129364"/>
    <lineage>
        <taxon>Eukaryota</taxon>
        <taxon>Sar</taxon>
        <taxon>Stramenopiles</taxon>
        <taxon>Oomycota</taxon>
        <taxon>Peronosporomycetes</taxon>
        <taxon>Peronosporales</taxon>
        <taxon>Peronosporaceae</taxon>
        <taxon>Phytophthora</taxon>
    </lineage>
</organism>
<feature type="domain" description="Integrase catalytic" evidence="12">
    <location>
        <begin position="41"/>
        <end position="207"/>
    </location>
</feature>
<keyword evidence="7" id="KW-0695">RNA-directed DNA polymerase</keyword>
<keyword evidence="1" id="KW-0540">Nuclease</keyword>
<keyword evidence="5" id="KW-0460">Magnesium</keyword>
<keyword evidence="3" id="KW-0255">Endonuclease</keyword>
<evidence type="ECO:0000256" key="10">
    <source>
        <dbReference type="ARBA" id="ARBA00023268"/>
    </source>
</evidence>
<dbReference type="PROSITE" id="PS50994">
    <property type="entry name" value="INTEGRASE"/>
    <property type="match status" value="1"/>
</dbReference>
<dbReference type="GO" id="GO:0006310">
    <property type="term" value="P:DNA recombination"/>
    <property type="evidence" value="ECO:0007669"/>
    <property type="project" value="UniProtKB-KW"/>
</dbReference>
<keyword evidence="8" id="KW-0239">DNA-directed DNA polymerase</keyword>
<evidence type="ECO:0000256" key="2">
    <source>
        <dbReference type="ARBA" id="ARBA00022723"/>
    </source>
</evidence>
<dbReference type="Pfam" id="PF07727">
    <property type="entry name" value="RVT_2"/>
    <property type="match status" value="1"/>
</dbReference>
<dbReference type="InterPro" id="IPR036397">
    <property type="entry name" value="RNaseH_sf"/>
</dbReference>
<evidence type="ECO:0000313" key="14">
    <source>
        <dbReference type="Proteomes" id="UP000429607"/>
    </source>
</evidence>
<evidence type="ECO:0000256" key="5">
    <source>
        <dbReference type="ARBA" id="ARBA00022842"/>
    </source>
</evidence>
<evidence type="ECO:0000256" key="8">
    <source>
        <dbReference type="ARBA" id="ARBA00022932"/>
    </source>
</evidence>